<evidence type="ECO:0000313" key="2">
    <source>
        <dbReference type="Proteomes" id="UP001161669"/>
    </source>
</evidence>
<dbReference type="Proteomes" id="UP001161669">
    <property type="component" value="Segment"/>
</dbReference>
<evidence type="ECO:0000313" key="1">
    <source>
        <dbReference type="EMBL" id="BBI30226.1"/>
    </source>
</evidence>
<keyword evidence="2" id="KW-1185">Reference proteome</keyword>
<proteinExistence type="predicted"/>
<dbReference type="EMBL" id="AP018495">
    <property type="protein sequence ID" value="BBI30226.1"/>
    <property type="molecule type" value="Genomic_DNA"/>
</dbReference>
<name>A0A3T1CWM0_9VIRU</name>
<dbReference type="KEGG" id="vg:80540578"/>
<sequence>MSLTDFAYNNKLRSVQIEGYFKYEFMLSFQTHPSGEHPYGTRGTMMTGGQSGDIYNYRPKSRNWDEHEAAEIKWIDWQPLDENDSKWDSSDDEEYDSD</sequence>
<organism evidence="1 2">
    <name type="scientific">Acanthamoeba castellanii medusavirus J1</name>
    <dbReference type="NCBI Taxonomy" id="3114988"/>
    <lineage>
        <taxon>Viruses</taxon>
        <taxon>Varidnaviria</taxon>
        <taxon>Bamfordvirae</taxon>
        <taxon>Nucleocytoviricota</taxon>
        <taxon>Megaviricetes</taxon>
        <taxon>Mamonoviridae</taxon>
        <taxon>Medusavirus</taxon>
        <taxon>Medusavirus medusae</taxon>
    </lineage>
</organism>
<protein>
    <submittedName>
        <fullName evidence="1">Uncharacterized protein</fullName>
    </submittedName>
</protein>
<reference evidence="2" key="1">
    <citation type="journal article" date="2019" name="J. Virol.">
        <title>Medusavirus, a novel large DNA virus discovered from hot spring water.</title>
        <authorList>
            <person name="Yoshikawa G."/>
            <person name="Blanc-Mathieu R."/>
            <person name="Song C."/>
            <person name="Kayama Y."/>
            <person name="Mochizuki T."/>
            <person name="Murata K."/>
            <person name="Ogata H."/>
            <person name="Takemura M."/>
        </authorList>
    </citation>
    <scope>NUCLEOTIDE SEQUENCE [LARGE SCALE GENOMIC DNA]</scope>
</reference>
<accession>A0A3T1CWM0</accession>